<dbReference type="GO" id="GO:0005525">
    <property type="term" value="F:GTP binding"/>
    <property type="evidence" value="ECO:0007669"/>
    <property type="project" value="UniProtKB-KW"/>
</dbReference>
<reference evidence="5" key="1">
    <citation type="journal article" date="2023" name="Nat. Microbiol.">
        <title>Babesia duncani multi-omics identifies virulence factors and drug targets.</title>
        <authorList>
            <person name="Singh P."/>
            <person name="Lonardi S."/>
            <person name="Liang Q."/>
            <person name="Vydyam P."/>
            <person name="Khabirova E."/>
            <person name="Fang T."/>
            <person name="Gihaz S."/>
            <person name="Thekkiniath J."/>
            <person name="Munshi M."/>
            <person name="Abel S."/>
            <person name="Ciampossin L."/>
            <person name="Batugedara G."/>
            <person name="Gupta M."/>
            <person name="Lu X.M."/>
            <person name="Lenz T."/>
            <person name="Chakravarty S."/>
            <person name="Cornillot E."/>
            <person name="Hu Y."/>
            <person name="Ma W."/>
            <person name="Gonzalez L.M."/>
            <person name="Sanchez S."/>
            <person name="Estrada K."/>
            <person name="Sanchez-Flores A."/>
            <person name="Montero E."/>
            <person name="Harb O.S."/>
            <person name="Le Roch K.G."/>
            <person name="Mamoun C.B."/>
        </authorList>
    </citation>
    <scope>NUCLEOTIDE SEQUENCE</scope>
    <source>
        <strain evidence="5">WA1</strain>
    </source>
</reference>
<keyword evidence="3" id="KW-0378">Hydrolase</keyword>
<keyword evidence="4" id="KW-0342">GTP-binding</keyword>
<dbReference type="KEGG" id="bdw:94336646"/>
<proteinExistence type="predicted"/>
<evidence type="ECO:0000256" key="3">
    <source>
        <dbReference type="ARBA" id="ARBA00022801"/>
    </source>
</evidence>
<dbReference type="PANTHER" id="PTHR45709:SF2">
    <property type="entry name" value="LARGE SUBUNIT GTPASE 1 HOMOLOG"/>
    <property type="match status" value="1"/>
</dbReference>
<evidence type="ECO:0000313" key="5">
    <source>
        <dbReference type="EMBL" id="KAK2195754.1"/>
    </source>
</evidence>
<evidence type="ECO:0000256" key="4">
    <source>
        <dbReference type="ARBA" id="ARBA00023134"/>
    </source>
</evidence>
<keyword evidence="1" id="KW-0963">Cytoplasm</keyword>
<dbReference type="Gene3D" id="1.10.1580.10">
    <property type="match status" value="1"/>
</dbReference>
<dbReference type="PANTHER" id="PTHR45709">
    <property type="entry name" value="LARGE SUBUNIT GTPASE 1 HOMOLOG-RELATED"/>
    <property type="match status" value="1"/>
</dbReference>
<organism evidence="5 6">
    <name type="scientific">Babesia duncani</name>
    <dbReference type="NCBI Taxonomy" id="323732"/>
    <lineage>
        <taxon>Eukaryota</taxon>
        <taxon>Sar</taxon>
        <taxon>Alveolata</taxon>
        <taxon>Apicomplexa</taxon>
        <taxon>Aconoidasida</taxon>
        <taxon>Piroplasmida</taxon>
        <taxon>Babesiidae</taxon>
        <taxon>Babesia</taxon>
    </lineage>
</organism>
<keyword evidence="6" id="KW-1185">Reference proteome</keyword>
<dbReference type="GO" id="GO:0005829">
    <property type="term" value="C:cytosol"/>
    <property type="evidence" value="ECO:0007669"/>
    <property type="project" value="TreeGrafter"/>
</dbReference>
<dbReference type="Proteomes" id="UP001214638">
    <property type="component" value="Unassembled WGS sequence"/>
</dbReference>
<comment type="caution">
    <text evidence="5">The sequence shown here is derived from an EMBL/GenBank/DDBJ whole genome shotgun (WGS) entry which is preliminary data.</text>
</comment>
<name>A0AAD9PJB0_9APIC</name>
<protein>
    <submittedName>
        <fullName evidence="5">GTP-binding protein</fullName>
    </submittedName>
</protein>
<dbReference type="InterPro" id="IPR023179">
    <property type="entry name" value="GTP-bd_ortho_bundle_sf"/>
</dbReference>
<evidence type="ECO:0000256" key="2">
    <source>
        <dbReference type="ARBA" id="ARBA00022741"/>
    </source>
</evidence>
<keyword evidence="2" id="KW-0547">Nucleotide-binding</keyword>
<dbReference type="GO" id="GO:0003924">
    <property type="term" value="F:GTPase activity"/>
    <property type="evidence" value="ECO:0007669"/>
    <property type="project" value="InterPro"/>
</dbReference>
<gene>
    <name evidence="5" type="ORF">BdWA1_002348</name>
</gene>
<dbReference type="AlphaFoldDB" id="A0AAD9PJB0"/>
<accession>A0AAD9PJB0</accession>
<dbReference type="InterPro" id="IPR043358">
    <property type="entry name" value="GNL1-like"/>
</dbReference>
<dbReference type="RefSeq" id="XP_067802597.1">
    <property type="nucleotide sequence ID" value="XM_067947375.1"/>
</dbReference>
<dbReference type="EMBL" id="JALLKP010000003">
    <property type="protein sequence ID" value="KAK2195754.1"/>
    <property type="molecule type" value="Genomic_DNA"/>
</dbReference>
<sequence>MSECLVLNSENNQVLYSQRVLEDICKKRKFFAGGKGGQLDLGRAAKLILSDYVAGNLIHCLLPPTTKYQKIPSPTLVREIINAEKSPANEICREIKSELQLKKEEKELEQWMTDALLQTKPQEKRITKRKMRFLLKAQRKGGAERIQI</sequence>
<evidence type="ECO:0000313" key="6">
    <source>
        <dbReference type="Proteomes" id="UP001214638"/>
    </source>
</evidence>
<dbReference type="GeneID" id="94336646"/>
<evidence type="ECO:0000256" key="1">
    <source>
        <dbReference type="ARBA" id="ARBA00022490"/>
    </source>
</evidence>